<dbReference type="InterPro" id="IPR036396">
    <property type="entry name" value="Cyt_P450_sf"/>
</dbReference>
<dbReference type="Gene3D" id="1.10.630.10">
    <property type="entry name" value="Cytochrome P450"/>
    <property type="match status" value="1"/>
</dbReference>
<dbReference type="InterPro" id="IPR002401">
    <property type="entry name" value="Cyt_P450_E_grp-I"/>
</dbReference>
<dbReference type="Pfam" id="PF00067">
    <property type="entry name" value="p450"/>
    <property type="match status" value="1"/>
</dbReference>
<dbReference type="PANTHER" id="PTHR24305:SF85">
    <property type="entry name" value="P450, PUTATIVE (EUROFUNG)-RELATED"/>
    <property type="match status" value="1"/>
</dbReference>
<dbReference type="PRINTS" id="PR00463">
    <property type="entry name" value="EP450I"/>
</dbReference>
<sequence>MHLYTLFPIALIAYICWRGMYNRYLHPLREFSGPFWASVSDFFKLWILHTKQAHTLGFEYHQRYGPIVRAAPNLLAVDDPMLLPQIYHRRVDKTDVYTVGVLGEIAPPFQTLKHEEHAMKRKRVAASFTLTNLKSLEGQVDDRIAQWTSVLTSRFAETGQELDFAAWSQWFAYDMICQLSFGEPIGFVSRGRDVENLIENFHQMAPFAAVVGALPWLARPFLENPITRRHFMPKPGDGSGTGKIMAFRDRLLAERLNNPKPRQKGDFLDNILSAKNPDGSSITLDEVKTECFVLMVAASDTTAAFFCGFVRYVLQTGVYDKLMAEIDDYDRRDMPYFTACYKETMRYQPSTPMIIPRYVSEGGITLHNQFIPAGTENGANPYVVHRNRRVFGDDAHDFRPERWLEDPERTSLMDKCILTWGYGTRVCLGKNIALLETYKLLVQFFRLFRPSINNGDRPIWRQENLALLVHHDFWIKIASREC</sequence>
<dbReference type="Proteomes" id="UP001610334">
    <property type="component" value="Unassembled WGS sequence"/>
</dbReference>
<dbReference type="EMBL" id="JBFXLT010000101">
    <property type="protein sequence ID" value="KAL2808914.1"/>
    <property type="molecule type" value="Genomic_DNA"/>
</dbReference>
<keyword evidence="6 7" id="KW-0503">Monooxygenase</keyword>
<reference evidence="7 8" key="1">
    <citation type="submission" date="2024-07" db="EMBL/GenBank/DDBJ databases">
        <title>Section-level genome sequencing and comparative genomics of Aspergillus sections Usti and Cavernicolus.</title>
        <authorList>
            <consortium name="Lawrence Berkeley National Laboratory"/>
            <person name="Nybo J.L."/>
            <person name="Vesth T.C."/>
            <person name="Theobald S."/>
            <person name="Frisvad J.C."/>
            <person name="Larsen T.O."/>
            <person name="Kjaerboelling I."/>
            <person name="Rothschild-Mancinelli K."/>
            <person name="Lyhne E.K."/>
            <person name="Kogle M.E."/>
            <person name="Barry K."/>
            <person name="Clum A."/>
            <person name="Na H."/>
            <person name="Ledsgaard L."/>
            <person name="Lin J."/>
            <person name="Lipzen A."/>
            <person name="Kuo A."/>
            <person name="Riley R."/>
            <person name="Mondo S."/>
            <person name="Labutti K."/>
            <person name="Haridas S."/>
            <person name="Pangalinan J."/>
            <person name="Salamov A.A."/>
            <person name="Simmons B.A."/>
            <person name="Magnuson J.K."/>
            <person name="Chen J."/>
            <person name="Drula E."/>
            <person name="Henrissat B."/>
            <person name="Wiebenga A."/>
            <person name="Lubbers R.J."/>
            <person name="Gomes A.C."/>
            <person name="Makela M.R."/>
            <person name="Stajich J."/>
            <person name="Grigoriev I.V."/>
            <person name="Mortensen U.H."/>
            <person name="De Vries R.P."/>
            <person name="Baker S.E."/>
            <person name="Andersen M.R."/>
        </authorList>
    </citation>
    <scope>NUCLEOTIDE SEQUENCE [LARGE SCALE GENOMIC DNA]</scope>
    <source>
        <strain evidence="7 8">CBS 588.65</strain>
    </source>
</reference>
<gene>
    <name evidence="7" type="ORF">BJX63DRAFT_424271</name>
</gene>
<evidence type="ECO:0000256" key="6">
    <source>
        <dbReference type="RuleBase" id="RU000461"/>
    </source>
</evidence>
<evidence type="ECO:0000313" key="7">
    <source>
        <dbReference type="EMBL" id="KAL2808914.1"/>
    </source>
</evidence>
<evidence type="ECO:0000256" key="1">
    <source>
        <dbReference type="ARBA" id="ARBA00001971"/>
    </source>
</evidence>
<dbReference type="SUPFAM" id="SSF48264">
    <property type="entry name" value="Cytochrome P450"/>
    <property type="match status" value="1"/>
</dbReference>
<dbReference type="InterPro" id="IPR050121">
    <property type="entry name" value="Cytochrome_P450_monoxygenase"/>
</dbReference>
<protein>
    <submittedName>
        <fullName evidence="7">Cytochrome P450 monooxygenase</fullName>
    </submittedName>
</protein>
<comment type="similarity">
    <text evidence="2 6">Belongs to the cytochrome P450 family.</text>
</comment>
<evidence type="ECO:0000256" key="3">
    <source>
        <dbReference type="ARBA" id="ARBA00022723"/>
    </source>
</evidence>
<evidence type="ECO:0000256" key="4">
    <source>
        <dbReference type="ARBA" id="ARBA00023002"/>
    </source>
</evidence>
<keyword evidence="6" id="KW-0349">Heme</keyword>
<dbReference type="GO" id="GO:0004497">
    <property type="term" value="F:monooxygenase activity"/>
    <property type="evidence" value="ECO:0007669"/>
    <property type="project" value="UniProtKB-KW"/>
</dbReference>
<comment type="cofactor">
    <cofactor evidence="1">
        <name>heme</name>
        <dbReference type="ChEBI" id="CHEBI:30413"/>
    </cofactor>
</comment>
<evidence type="ECO:0000256" key="2">
    <source>
        <dbReference type="ARBA" id="ARBA00010617"/>
    </source>
</evidence>
<evidence type="ECO:0000256" key="5">
    <source>
        <dbReference type="ARBA" id="ARBA00023004"/>
    </source>
</evidence>
<organism evidence="7 8">
    <name type="scientific">Aspergillus granulosus</name>
    <dbReference type="NCBI Taxonomy" id="176169"/>
    <lineage>
        <taxon>Eukaryota</taxon>
        <taxon>Fungi</taxon>
        <taxon>Dikarya</taxon>
        <taxon>Ascomycota</taxon>
        <taxon>Pezizomycotina</taxon>
        <taxon>Eurotiomycetes</taxon>
        <taxon>Eurotiomycetidae</taxon>
        <taxon>Eurotiales</taxon>
        <taxon>Aspergillaceae</taxon>
        <taxon>Aspergillus</taxon>
        <taxon>Aspergillus subgen. Nidulantes</taxon>
    </lineage>
</organism>
<dbReference type="InterPro" id="IPR017972">
    <property type="entry name" value="Cyt_P450_CS"/>
</dbReference>
<dbReference type="CDD" id="cd11060">
    <property type="entry name" value="CYP57A1-like"/>
    <property type="match status" value="1"/>
</dbReference>
<name>A0ABR4H0E0_9EURO</name>
<dbReference type="InterPro" id="IPR001128">
    <property type="entry name" value="Cyt_P450"/>
</dbReference>
<dbReference type="PROSITE" id="PS00086">
    <property type="entry name" value="CYTOCHROME_P450"/>
    <property type="match status" value="1"/>
</dbReference>
<keyword evidence="3 6" id="KW-0479">Metal-binding</keyword>
<proteinExistence type="inferred from homology"/>
<accession>A0ABR4H0E0</accession>
<keyword evidence="8" id="KW-1185">Reference proteome</keyword>
<keyword evidence="5 6" id="KW-0408">Iron</keyword>
<keyword evidence="4 6" id="KW-0560">Oxidoreductase</keyword>
<dbReference type="PANTHER" id="PTHR24305">
    <property type="entry name" value="CYTOCHROME P450"/>
    <property type="match status" value="1"/>
</dbReference>
<evidence type="ECO:0000313" key="8">
    <source>
        <dbReference type="Proteomes" id="UP001610334"/>
    </source>
</evidence>
<comment type="caution">
    <text evidence="7">The sequence shown here is derived from an EMBL/GenBank/DDBJ whole genome shotgun (WGS) entry which is preliminary data.</text>
</comment>